<dbReference type="SUPFAM" id="SSF46689">
    <property type="entry name" value="Homeodomain-like"/>
    <property type="match status" value="1"/>
</dbReference>
<evidence type="ECO:0000313" key="1">
    <source>
        <dbReference type="EMBL" id="OOP55048.1"/>
    </source>
</evidence>
<protein>
    <recommendedName>
        <fullName evidence="3">Transposase</fullName>
    </recommendedName>
</protein>
<dbReference type="Proteomes" id="UP000189681">
    <property type="component" value="Unassembled WGS sequence"/>
</dbReference>
<accession>A0A1V4APK6</accession>
<proteinExistence type="predicted"/>
<evidence type="ECO:0000313" key="2">
    <source>
        <dbReference type="Proteomes" id="UP000189681"/>
    </source>
</evidence>
<dbReference type="EMBL" id="AYTS01000186">
    <property type="protein sequence ID" value="OOP55048.1"/>
    <property type="molecule type" value="Genomic_DNA"/>
</dbReference>
<dbReference type="AlphaFoldDB" id="A0A1V4APK6"/>
<name>A0A1V4APK6_9BACT</name>
<gene>
    <name evidence="1" type="ORF">AYP45_16980</name>
</gene>
<comment type="caution">
    <text evidence="1">The sequence shown here is derived from an EMBL/GenBank/DDBJ whole genome shotgun (WGS) entry which is preliminary data.</text>
</comment>
<dbReference type="InterPro" id="IPR009057">
    <property type="entry name" value="Homeodomain-like_sf"/>
</dbReference>
<dbReference type="Pfam" id="PF13565">
    <property type="entry name" value="HTH_32"/>
    <property type="match status" value="1"/>
</dbReference>
<reference evidence="1 2" key="1">
    <citation type="journal article" date="2017" name="Water Res.">
        <title>Discovery and metagenomic analysis of an anammox bacterial enrichment related to Candidatus "Brocadia caroliniensis" in a full-scale glycerol-fed nitritation-denitritation separate centrate treatment process.</title>
        <authorList>
            <person name="Park H."/>
            <person name="Brotto A.C."/>
            <person name="van Loosdrecht M.C."/>
            <person name="Chandran K."/>
        </authorList>
    </citation>
    <scope>NUCLEOTIDE SEQUENCE [LARGE SCALE GENOMIC DNA]</scope>
    <source>
        <strain evidence="1">26THWARD</strain>
    </source>
</reference>
<sequence length="188" mass="22335">MAVKDQKEYEKRCKAIRLYEEGYGFNKILRMVQRSRFWLSKWLKRYKEQGGNGLKDRSRASRRIWRKISDRLVKKILSIREELESHKTRRSAFCGIGAEVIHWEFERQKIRDIPSISTIARTLSRYGKTGNKREQRGNGTRRPYPYFKAEKIGDFHQTDLVGPRYLRGFGKVTRFYTFHTVDVAGHTA</sequence>
<organism evidence="1 2">
    <name type="scientific">Candidatus Brocadia carolinensis</name>
    <dbReference type="NCBI Taxonomy" id="1004156"/>
    <lineage>
        <taxon>Bacteria</taxon>
        <taxon>Pseudomonadati</taxon>
        <taxon>Planctomycetota</taxon>
        <taxon>Candidatus Brocadiia</taxon>
        <taxon>Candidatus Brocadiales</taxon>
        <taxon>Candidatus Brocadiaceae</taxon>
        <taxon>Candidatus Brocadia</taxon>
    </lineage>
</organism>
<evidence type="ECO:0008006" key="3">
    <source>
        <dbReference type="Google" id="ProtNLM"/>
    </source>
</evidence>